<organism evidence="2 3">
    <name type="scientific">Fonsecaea nubica</name>
    <dbReference type="NCBI Taxonomy" id="856822"/>
    <lineage>
        <taxon>Eukaryota</taxon>
        <taxon>Fungi</taxon>
        <taxon>Dikarya</taxon>
        <taxon>Ascomycota</taxon>
        <taxon>Pezizomycotina</taxon>
        <taxon>Eurotiomycetes</taxon>
        <taxon>Chaetothyriomycetidae</taxon>
        <taxon>Chaetothyriales</taxon>
        <taxon>Herpotrichiellaceae</taxon>
        <taxon>Fonsecaea</taxon>
    </lineage>
</organism>
<proteinExistence type="predicted"/>
<dbReference type="RefSeq" id="XP_022497329.1">
    <property type="nucleotide sequence ID" value="XM_022646691.1"/>
</dbReference>
<accession>A0A178CPH0</accession>
<reference evidence="2 3" key="1">
    <citation type="submission" date="2016-03" db="EMBL/GenBank/DDBJ databases">
        <title>The draft genome sequence of Fonsecaea nubica causative agent of cutaneous subcutaneous infection in human host.</title>
        <authorList>
            <person name="Costa F."/>
            <person name="Sybren D.H."/>
            <person name="Raittz R.T."/>
            <person name="Weiss V.A."/>
            <person name="Leao A.C."/>
            <person name="Gomes R."/>
            <person name="De Souza E.M."/>
            <person name="Pedrosa F.O."/>
            <person name="Steffens M.B."/>
            <person name="Bombassaro A."/>
            <person name="Tadra-Sfeir M.Z."/>
            <person name="Moreno L.F."/>
            <person name="Najafzadeh M.J."/>
            <person name="Felipe M.S."/>
            <person name="Teixeira M."/>
            <person name="Sun J."/>
            <person name="Xi L."/>
            <person name="Castro M.A."/>
            <person name="Vicente V.A."/>
        </authorList>
    </citation>
    <scope>NUCLEOTIDE SEQUENCE [LARGE SCALE GENOMIC DNA]</scope>
    <source>
        <strain evidence="2 3">CBS 269.64</strain>
    </source>
</reference>
<dbReference type="GeneID" id="34591818"/>
<dbReference type="OrthoDB" id="5552418at2759"/>
<dbReference type="Proteomes" id="UP000185904">
    <property type="component" value="Unassembled WGS sequence"/>
</dbReference>
<keyword evidence="3" id="KW-1185">Reference proteome</keyword>
<evidence type="ECO:0000313" key="3">
    <source>
        <dbReference type="Proteomes" id="UP000185904"/>
    </source>
</evidence>
<evidence type="ECO:0000313" key="2">
    <source>
        <dbReference type="EMBL" id="OAL31083.1"/>
    </source>
</evidence>
<protein>
    <submittedName>
        <fullName evidence="2">Uncharacterized protein</fullName>
    </submittedName>
</protein>
<name>A0A178CPH0_9EURO</name>
<dbReference type="EMBL" id="LVCJ01000066">
    <property type="protein sequence ID" value="OAL31083.1"/>
    <property type="molecule type" value="Genomic_DNA"/>
</dbReference>
<comment type="caution">
    <text evidence="2">The sequence shown here is derived from an EMBL/GenBank/DDBJ whole genome shotgun (WGS) entry which is preliminary data.</text>
</comment>
<evidence type="ECO:0000256" key="1">
    <source>
        <dbReference type="SAM" id="MobiDB-lite"/>
    </source>
</evidence>
<feature type="compositionally biased region" description="Pro residues" evidence="1">
    <location>
        <begin position="81"/>
        <end position="91"/>
    </location>
</feature>
<sequence length="266" mass="29875">MAQVHYLGTYPPFMLPAPYQIVYLEHPQTVKQHPVGSSYPSVLRVNAFQQYPTSTVIQSAHSASQPRPVETPYSTTQLTPKIPPPTSPQPPTREEVRQIFAEPSLSVDVQPVLTQIKTVNGHIVKNALDDASKSLSHVTKLVFEHAKSDSRFQFSKAGNGLDDHNMNIMMDLWGNLNLSWLVLLQRQRDLMDAKMGKCPKGVDPGAGNPQILSLKDLEKLINDLAKSIDPLENMGLVDYQRGIWEEEIIDMALKCFRHEYYNSEGV</sequence>
<feature type="region of interest" description="Disordered" evidence="1">
    <location>
        <begin position="58"/>
        <end position="92"/>
    </location>
</feature>
<gene>
    <name evidence="2" type="ORF">AYO20_08414</name>
</gene>
<dbReference type="AlphaFoldDB" id="A0A178CPH0"/>